<dbReference type="PANTHER" id="PTHR11240:SF22">
    <property type="entry name" value="RIBONUCLEASE T2"/>
    <property type="match status" value="1"/>
</dbReference>
<comment type="caution">
    <text evidence="3">The sequence shown here is derived from an EMBL/GenBank/DDBJ whole genome shotgun (WGS) entry which is preliminary data.</text>
</comment>
<dbReference type="Gene3D" id="3.90.730.10">
    <property type="entry name" value="Ribonuclease T2-like"/>
    <property type="match status" value="1"/>
</dbReference>
<accession>A0A9Q0FAB5</accession>
<organism evidence="3 4">
    <name type="scientific">Turnera subulata</name>
    <dbReference type="NCBI Taxonomy" id="218843"/>
    <lineage>
        <taxon>Eukaryota</taxon>
        <taxon>Viridiplantae</taxon>
        <taxon>Streptophyta</taxon>
        <taxon>Embryophyta</taxon>
        <taxon>Tracheophyta</taxon>
        <taxon>Spermatophyta</taxon>
        <taxon>Magnoliopsida</taxon>
        <taxon>eudicotyledons</taxon>
        <taxon>Gunneridae</taxon>
        <taxon>Pentapetalae</taxon>
        <taxon>rosids</taxon>
        <taxon>fabids</taxon>
        <taxon>Malpighiales</taxon>
        <taxon>Passifloraceae</taxon>
        <taxon>Turnera</taxon>
    </lineage>
</organism>
<dbReference type="GO" id="GO:0033897">
    <property type="term" value="F:ribonuclease T2 activity"/>
    <property type="evidence" value="ECO:0007669"/>
    <property type="project" value="InterPro"/>
</dbReference>
<keyword evidence="4" id="KW-1185">Reference proteome</keyword>
<reference evidence="3" key="1">
    <citation type="submission" date="2022-02" db="EMBL/GenBank/DDBJ databases">
        <authorList>
            <person name="Henning P.M."/>
            <person name="McCubbin A.G."/>
            <person name="Shore J.S."/>
        </authorList>
    </citation>
    <scope>NUCLEOTIDE SEQUENCE</scope>
    <source>
        <strain evidence="3">F60SS</strain>
        <tissue evidence="3">Leaves</tissue>
    </source>
</reference>
<sequence length="80" mass="9111">MMHVKCIFGKDYTFFYLSAQWPASYCDSRGITCALTRPRNKNFTILGLWPQNAGGPVEYCNGEAYTLDKVSKSCQFSLNR</sequence>
<evidence type="ECO:0000313" key="4">
    <source>
        <dbReference type="Proteomes" id="UP001141552"/>
    </source>
</evidence>
<comment type="similarity">
    <text evidence="1 2">Belongs to the RNase T2 family.</text>
</comment>
<name>A0A9Q0FAB5_9ROSI</name>
<dbReference type="EMBL" id="JAKUCV010006513">
    <property type="protein sequence ID" value="KAJ4827019.1"/>
    <property type="molecule type" value="Genomic_DNA"/>
</dbReference>
<dbReference type="PANTHER" id="PTHR11240">
    <property type="entry name" value="RIBONUCLEASE T2"/>
    <property type="match status" value="1"/>
</dbReference>
<evidence type="ECO:0000256" key="1">
    <source>
        <dbReference type="ARBA" id="ARBA00007469"/>
    </source>
</evidence>
<dbReference type="GO" id="GO:0003723">
    <property type="term" value="F:RNA binding"/>
    <property type="evidence" value="ECO:0007669"/>
    <property type="project" value="InterPro"/>
</dbReference>
<dbReference type="AlphaFoldDB" id="A0A9Q0FAB5"/>
<dbReference type="Proteomes" id="UP001141552">
    <property type="component" value="Unassembled WGS sequence"/>
</dbReference>
<dbReference type="InterPro" id="IPR036430">
    <property type="entry name" value="RNase_T2-like_sf"/>
</dbReference>
<evidence type="ECO:0000313" key="3">
    <source>
        <dbReference type="EMBL" id="KAJ4827019.1"/>
    </source>
</evidence>
<reference evidence="3" key="2">
    <citation type="journal article" date="2023" name="Plants (Basel)">
        <title>Annotation of the Turnera subulata (Passifloraceae) Draft Genome Reveals the S-Locus Evolved after the Divergence of Turneroideae from Passifloroideae in a Stepwise Manner.</title>
        <authorList>
            <person name="Henning P.M."/>
            <person name="Roalson E.H."/>
            <person name="Mir W."/>
            <person name="McCubbin A.G."/>
            <person name="Shore J.S."/>
        </authorList>
    </citation>
    <scope>NUCLEOTIDE SEQUENCE</scope>
    <source>
        <strain evidence="3">F60SS</strain>
    </source>
</reference>
<protein>
    <submittedName>
        <fullName evidence="3">Uncharacterized protein</fullName>
    </submittedName>
</protein>
<gene>
    <name evidence="3" type="ORF">Tsubulata_050673</name>
</gene>
<evidence type="ECO:0000256" key="2">
    <source>
        <dbReference type="RuleBase" id="RU004328"/>
    </source>
</evidence>
<dbReference type="InterPro" id="IPR001568">
    <property type="entry name" value="RNase_T2-like"/>
</dbReference>
<dbReference type="SUPFAM" id="SSF55895">
    <property type="entry name" value="Ribonuclease Rh-like"/>
    <property type="match status" value="1"/>
</dbReference>
<dbReference type="Pfam" id="PF00445">
    <property type="entry name" value="Ribonuclease_T2"/>
    <property type="match status" value="1"/>
</dbReference>
<proteinExistence type="inferred from homology"/>